<accession>A0A9W8NH89</accession>
<dbReference type="EMBL" id="JANPWZ010000530">
    <property type="protein sequence ID" value="KAJ3575594.1"/>
    <property type="molecule type" value="Genomic_DNA"/>
</dbReference>
<dbReference type="Proteomes" id="UP001148614">
    <property type="component" value="Unassembled WGS sequence"/>
</dbReference>
<sequence length="93" mass="10470">MSAHNRRATRASGRAALSGSIEDVIKEAKTSALREKRAFREKKYDGEWTPQFHPFLRLPRQLRARIYFLAMEDAGSPRQLSTLGAPSLALVSK</sequence>
<dbReference type="AlphaFoldDB" id="A0A9W8NH89"/>
<keyword evidence="2" id="KW-1185">Reference proteome</keyword>
<name>A0A9W8NH89_9PEZI</name>
<evidence type="ECO:0000313" key="1">
    <source>
        <dbReference type="EMBL" id="KAJ3575594.1"/>
    </source>
</evidence>
<gene>
    <name evidence="1" type="ORF">NPX13_g3981</name>
</gene>
<proteinExistence type="predicted"/>
<evidence type="ECO:0000313" key="2">
    <source>
        <dbReference type="Proteomes" id="UP001148614"/>
    </source>
</evidence>
<protein>
    <submittedName>
        <fullName evidence="1">Uncharacterized protein</fullName>
    </submittedName>
</protein>
<comment type="caution">
    <text evidence="1">The sequence shown here is derived from an EMBL/GenBank/DDBJ whole genome shotgun (WGS) entry which is preliminary data.</text>
</comment>
<reference evidence="1" key="1">
    <citation type="submission" date="2022-07" db="EMBL/GenBank/DDBJ databases">
        <title>Genome Sequence of Xylaria arbuscula.</title>
        <authorList>
            <person name="Buettner E."/>
        </authorList>
    </citation>
    <scope>NUCLEOTIDE SEQUENCE</scope>
    <source>
        <strain evidence="1">VT107</strain>
    </source>
</reference>
<organism evidence="1 2">
    <name type="scientific">Xylaria arbuscula</name>
    <dbReference type="NCBI Taxonomy" id="114810"/>
    <lineage>
        <taxon>Eukaryota</taxon>
        <taxon>Fungi</taxon>
        <taxon>Dikarya</taxon>
        <taxon>Ascomycota</taxon>
        <taxon>Pezizomycotina</taxon>
        <taxon>Sordariomycetes</taxon>
        <taxon>Xylariomycetidae</taxon>
        <taxon>Xylariales</taxon>
        <taxon>Xylariaceae</taxon>
        <taxon>Xylaria</taxon>
    </lineage>
</organism>